<dbReference type="Proteomes" id="UP000005408">
    <property type="component" value="Unassembled WGS sequence"/>
</dbReference>
<dbReference type="AlphaFoldDB" id="A0A8W8L1U3"/>
<keyword evidence="7" id="KW-0406">Ion transport</keyword>
<dbReference type="SMART" id="SM00918">
    <property type="entry name" value="Lig_chan-Glu_bd"/>
    <property type="match status" value="1"/>
</dbReference>
<keyword evidence="23" id="KW-1185">Reference proteome</keyword>
<keyword evidence="6" id="KW-0770">Synapse</keyword>
<keyword evidence="8 18" id="KW-0472">Membrane</keyword>
<dbReference type="InterPro" id="IPR015683">
    <property type="entry name" value="Ionotropic_Glu_rcpt"/>
</dbReference>
<reference evidence="22" key="1">
    <citation type="submission" date="2022-08" db="UniProtKB">
        <authorList>
            <consortium name="EnsemblMetazoa"/>
        </authorList>
    </citation>
    <scope>IDENTIFICATION</scope>
    <source>
        <strain evidence="22">05x7-T-G4-1.051#20</strain>
    </source>
</reference>
<dbReference type="InterPro" id="IPR019594">
    <property type="entry name" value="Glu/Gly-bd"/>
</dbReference>
<accession>A0A8W8L1U3</accession>
<evidence type="ECO:0000256" key="18">
    <source>
        <dbReference type="SAM" id="Phobius"/>
    </source>
</evidence>
<dbReference type="Pfam" id="PF10613">
    <property type="entry name" value="Lig_chan-Glu_bd"/>
    <property type="match status" value="1"/>
</dbReference>
<dbReference type="GO" id="GO:0038023">
    <property type="term" value="F:signaling receptor activity"/>
    <property type="evidence" value="ECO:0007669"/>
    <property type="project" value="InterPro"/>
</dbReference>
<evidence type="ECO:0000256" key="4">
    <source>
        <dbReference type="ARBA" id="ARBA00022729"/>
    </source>
</evidence>
<dbReference type="InterPro" id="IPR001508">
    <property type="entry name" value="Iono_Glu_rcpt_met"/>
</dbReference>
<feature type="transmembrane region" description="Helical" evidence="18">
    <location>
        <begin position="776"/>
        <end position="796"/>
    </location>
</feature>
<dbReference type="Pfam" id="PF00060">
    <property type="entry name" value="Lig_chan"/>
    <property type="match status" value="1"/>
</dbReference>
<organism evidence="22 23">
    <name type="scientific">Magallana gigas</name>
    <name type="common">Pacific oyster</name>
    <name type="synonym">Crassostrea gigas</name>
    <dbReference type="NCBI Taxonomy" id="29159"/>
    <lineage>
        <taxon>Eukaryota</taxon>
        <taxon>Metazoa</taxon>
        <taxon>Spiralia</taxon>
        <taxon>Lophotrochozoa</taxon>
        <taxon>Mollusca</taxon>
        <taxon>Bivalvia</taxon>
        <taxon>Autobranchia</taxon>
        <taxon>Pteriomorphia</taxon>
        <taxon>Ostreida</taxon>
        <taxon>Ostreoidea</taxon>
        <taxon>Ostreidae</taxon>
        <taxon>Magallana</taxon>
    </lineage>
</organism>
<evidence type="ECO:0000256" key="16">
    <source>
        <dbReference type="PIRSR" id="PIRSR601508-2"/>
    </source>
</evidence>
<dbReference type="SMART" id="SM00079">
    <property type="entry name" value="PBPe"/>
    <property type="match status" value="1"/>
</dbReference>
<feature type="signal peptide" evidence="19">
    <location>
        <begin position="1"/>
        <end position="21"/>
    </location>
</feature>
<evidence type="ECO:0000256" key="3">
    <source>
        <dbReference type="ARBA" id="ARBA00022692"/>
    </source>
</evidence>
<evidence type="ECO:0000259" key="21">
    <source>
        <dbReference type="SMART" id="SM00918"/>
    </source>
</evidence>
<name>A0A8W8L1U3_MAGGI</name>
<evidence type="ECO:0000259" key="20">
    <source>
        <dbReference type="SMART" id="SM00079"/>
    </source>
</evidence>
<feature type="disulfide bond" evidence="17">
    <location>
        <begin position="703"/>
        <end position="757"/>
    </location>
</feature>
<evidence type="ECO:0000256" key="11">
    <source>
        <dbReference type="ARBA" id="ARBA00023257"/>
    </source>
</evidence>
<dbReference type="InterPro" id="IPR001828">
    <property type="entry name" value="ANF_lig-bd_rcpt"/>
</dbReference>
<dbReference type="PANTHER" id="PTHR18966">
    <property type="entry name" value="IONOTROPIC GLUTAMATE RECEPTOR"/>
    <property type="match status" value="1"/>
</dbReference>
<evidence type="ECO:0000256" key="15">
    <source>
        <dbReference type="PIRSR" id="PIRSR601508-1"/>
    </source>
</evidence>
<dbReference type="FunFam" id="3.40.190.10:FF:000060">
    <property type="entry name" value="Glutamate receptor ionotropic, kainate 1"/>
    <property type="match status" value="1"/>
</dbReference>
<dbReference type="FunFam" id="1.10.287.70:FF:000143">
    <property type="entry name" value="Probable glutamate receptor"/>
    <property type="match status" value="1"/>
</dbReference>
<feature type="binding site" evidence="15">
    <location>
        <position position="691"/>
    </location>
    <ligand>
        <name>L-glutamate</name>
        <dbReference type="ChEBI" id="CHEBI:29985"/>
    </ligand>
</feature>
<keyword evidence="17" id="KW-1015">Disulfide bond</keyword>
<dbReference type="SUPFAM" id="SSF53822">
    <property type="entry name" value="Periplasmic binding protein-like I"/>
    <property type="match status" value="1"/>
</dbReference>
<dbReference type="FunFam" id="3.40.190.10:FF:000024">
    <property type="entry name" value="Glutamate receptor, ionotropic, delta 1"/>
    <property type="match status" value="1"/>
</dbReference>
<feature type="transmembrane region" description="Helical" evidence="18">
    <location>
        <begin position="526"/>
        <end position="545"/>
    </location>
</feature>
<dbReference type="Pfam" id="PF01094">
    <property type="entry name" value="ANF_receptor"/>
    <property type="match status" value="1"/>
</dbReference>
<keyword evidence="2" id="KW-1003">Cell membrane</keyword>
<feature type="domain" description="Ionotropic glutamate receptor L-glutamate and glycine-binding" evidence="21">
    <location>
        <begin position="408"/>
        <end position="472"/>
    </location>
</feature>
<evidence type="ECO:0000256" key="14">
    <source>
        <dbReference type="ARBA" id="ARBA00034104"/>
    </source>
</evidence>
<evidence type="ECO:0000313" key="22">
    <source>
        <dbReference type="EnsemblMetazoa" id="G26045.8:cds"/>
    </source>
</evidence>
<protein>
    <submittedName>
        <fullName evidence="22">Uncharacterized protein</fullName>
    </submittedName>
</protein>
<dbReference type="SUPFAM" id="SSF53850">
    <property type="entry name" value="Periplasmic binding protein-like II"/>
    <property type="match status" value="1"/>
</dbReference>
<feature type="site" description="Interaction with the cone snail toxin Con-ikot-ikot" evidence="16">
    <location>
        <position position="648"/>
    </location>
</feature>
<dbReference type="GO" id="GO:0045211">
    <property type="term" value="C:postsynaptic membrane"/>
    <property type="evidence" value="ECO:0007669"/>
    <property type="project" value="UniProtKB-SubCell"/>
</dbReference>
<dbReference type="InterPro" id="IPR028082">
    <property type="entry name" value="Peripla_BP_I"/>
</dbReference>
<evidence type="ECO:0000256" key="19">
    <source>
        <dbReference type="SAM" id="SignalP"/>
    </source>
</evidence>
<feature type="binding site" evidence="15">
    <location>
        <position position="483"/>
    </location>
    <ligand>
        <name>L-glutamate</name>
        <dbReference type="ChEBI" id="CHEBI:29985"/>
    </ligand>
</feature>
<dbReference type="GO" id="GO:0015276">
    <property type="term" value="F:ligand-gated monoatomic ion channel activity"/>
    <property type="evidence" value="ECO:0007669"/>
    <property type="project" value="InterPro"/>
</dbReference>
<feature type="site" description="Interaction with the cone snail toxin Con-ikot-ikot" evidence="16">
    <location>
        <position position="737"/>
    </location>
</feature>
<dbReference type="Gene3D" id="1.10.287.70">
    <property type="match status" value="1"/>
</dbReference>
<evidence type="ECO:0000256" key="5">
    <source>
        <dbReference type="ARBA" id="ARBA00022989"/>
    </source>
</evidence>
<evidence type="ECO:0000256" key="12">
    <source>
        <dbReference type="ARBA" id="ARBA00023286"/>
    </source>
</evidence>
<evidence type="ECO:0000256" key="10">
    <source>
        <dbReference type="ARBA" id="ARBA00023180"/>
    </source>
</evidence>
<keyword evidence="1" id="KW-0813">Transport</keyword>
<feature type="site" description="Crucial to convey clamshell closure to channel opening" evidence="16">
    <location>
        <position position="621"/>
    </location>
</feature>
<evidence type="ECO:0000256" key="9">
    <source>
        <dbReference type="ARBA" id="ARBA00023170"/>
    </source>
</evidence>
<evidence type="ECO:0000256" key="1">
    <source>
        <dbReference type="ARBA" id="ARBA00022448"/>
    </source>
</evidence>
<comment type="subcellular location">
    <subcellularLocation>
        <location evidence="14">Postsynaptic cell membrane</location>
        <topology evidence="14">Multi-pass membrane protein</topology>
    </subcellularLocation>
</comment>
<evidence type="ECO:0000256" key="6">
    <source>
        <dbReference type="ARBA" id="ARBA00023018"/>
    </source>
</evidence>
<keyword evidence="13" id="KW-0407">Ion channel</keyword>
<sequence>MEHQIFFLLLGVIVTFCDVTSEETFRLKIGIVGTWTPVFDELLRTIGLSHPWQIYNITTAKPKSQYDKMLKVKDFLTDNQIDVILGPYDDATGIVADKLRVPYICTTGSKRNLNYTFQILPPLEDFSQAIFDMTKSYQWDKVSLFYDDLRGVYIMEQLLTNHDMMVKSWHVKGGSDIKAVEKQVRDHLVRMRQAFVQKSIIFCSKEHTEIILDQARSLAMLSQPSEWFFYDPGDQLVPVFKNFPDVFVNFTVFGLMEFDSRNEIASVDDSRRLNISLAADSLRLLNATLPKAVEVQRNEAAFTIAEELRKIRIPGYTGDIEFGPNGRRYNYTIKLSEIEGLDSLQIFVTRHHDVWKRGFLLYHVGIWRSHSNSLEDKIHFEEVKRLNRNYSFPLKGRTVSVVMILEKPFTMQKRDYMQRLGNDRFEGFAVDLITEVAKMLDFNFEIYLVHDGKFGTKKENGEWNGMIGELLAGNATMLVAPLSINSQREEAVDFTKPFMTRYISVLMRVPKSEQSYFEFLNPLHHNVWYCTFGAFMMVSVILYFLERFGIRQNKDYPTISFRESFWFVFGSLLQGNTDSSPSTLPGRILTSAWWFFALILISSYTANLAAFLTVKKINTPIKSVTDLASQTKIKYGTVKSSGIMFFFKNTNIEHFAKMWAQMSEVDPSSMVDSTDEGFKKVKDGNYAFFWDTTVNKYKTIEDCQFMEIGPHFDPKGFGIGVPPGAIYREDLSMAILKLSDTGMLHQLENKWWPSRSCPDLSKPSADETSELSIDSVAGVFFILLGGIALAGIVCGFEHFAKVVKKAAKTNKVVNILHTLVLVNRLLHQNCADFIFYVE</sequence>
<feature type="transmembrane region" description="Helical" evidence="18">
    <location>
        <begin position="592"/>
        <end position="614"/>
    </location>
</feature>
<dbReference type="PRINTS" id="PR00177">
    <property type="entry name" value="NMDARECEPTOR"/>
</dbReference>
<feature type="binding site" evidence="15">
    <location>
        <position position="488"/>
    </location>
    <ligand>
        <name>L-glutamate</name>
        <dbReference type="ChEBI" id="CHEBI:29985"/>
    </ligand>
</feature>
<evidence type="ECO:0000256" key="13">
    <source>
        <dbReference type="ARBA" id="ARBA00023303"/>
    </source>
</evidence>
<evidence type="ECO:0000256" key="2">
    <source>
        <dbReference type="ARBA" id="ARBA00022475"/>
    </source>
</evidence>
<dbReference type="EnsemblMetazoa" id="G26045.8">
    <property type="protein sequence ID" value="G26045.8:cds"/>
    <property type="gene ID" value="G26045"/>
</dbReference>
<feature type="binding site" evidence="15">
    <location>
        <position position="481"/>
    </location>
    <ligand>
        <name>L-glutamate</name>
        <dbReference type="ChEBI" id="CHEBI:29985"/>
    </ligand>
</feature>
<feature type="chain" id="PRO_5036499566" evidence="19">
    <location>
        <begin position="22"/>
        <end position="838"/>
    </location>
</feature>
<evidence type="ECO:0000256" key="7">
    <source>
        <dbReference type="ARBA" id="ARBA00023065"/>
    </source>
</evidence>
<dbReference type="Gene3D" id="3.40.190.10">
    <property type="entry name" value="Periplasmic binding protein-like II"/>
    <property type="match status" value="2"/>
</dbReference>
<keyword evidence="4 19" id="KW-0732">Signal</keyword>
<dbReference type="Gene3D" id="3.40.50.2300">
    <property type="match status" value="2"/>
</dbReference>
<proteinExistence type="predicted"/>
<evidence type="ECO:0000313" key="23">
    <source>
        <dbReference type="Proteomes" id="UP000005408"/>
    </source>
</evidence>
<evidence type="ECO:0000256" key="17">
    <source>
        <dbReference type="PIRSR" id="PIRSR601508-3"/>
    </source>
</evidence>
<keyword evidence="11" id="KW-0628">Postsynaptic cell membrane</keyword>
<keyword evidence="5 18" id="KW-1133">Transmembrane helix</keyword>
<keyword evidence="9" id="KW-0675">Receptor</keyword>
<dbReference type="InterPro" id="IPR001320">
    <property type="entry name" value="Iontro_rcpt_C"/>
</dbReference>
<evidence type="ECO:0000256" key="8">
    <source>
        <dbReference type="ARBA" id="ARBA00023136"/>
    </source>
</evidence>
<keyword evidence="12" id="KW-1071">Ligand-gated ion channel</keyword>
<keyword evidence="10" id="KW-0325">Glycoprotein</keyword>
<keyword evidence="3 18" id="KW-0812">Transmembrane</keyword>
<dbReference type="SUPFAM" id="SSF81324">
    <property type="entry name" value="Voltage-gated potassium channels"/>
    <property type="match status" value="1"/>
</dbReference>
<feature type="domain" description="Ionotropic glutamate receptor C-terminal" evidence="20">
    <location>
        <begin position="398"/>
        <end position="754"/>
    </location>
</feature>